<organism evidence="2">
    <name type="scientific">Drosophila sechellia</name>
    <name type="common">Fruit fly</name>
    <dbReference type="NCBI Taxonomy" id="7238"/>
    <lineage>
        <taxon>Eukaryota</taxon>
        <taxon>Metazoa</taxon>
        <taxon>Ecdysozoa</taxon>
        <taxon>Arthropoda</taxon>
        <taxon>Hexapoda</taxon>
        <taxon>Insecta</taxon>
        <taxon>Pterygota</taxon>
        <taxon>Neoptera</taxon>
        <taxon>Endopterygota</taxon>
        <taxon>Diptera</taxon>
        <taxon>Brachycera</taxon>
        <taxon>Muscomorpha</taxon>
        <taxon>Ephydroidea</taxon>
        <taxon>Drosophilidae</taxon>
        <taxon>Drosophila</taxon>
        <taxon>Sophophora</taxon>
    </lineage>
</organism>
<sequence>MVALPSSGLIPLHFYMDRFASITPSRHTCKLAVIPSGDYGTGLDIRFPVRLDDYGFRV</sequence>
<dbReference type="HOGENOM" id="CLU_2981277_0_0_1"/>
<proteinExistence type="predicted"/>
<dbReference type="EMBL" id="CH480957">
    <property type="protein sequence ID" value="EDW45293.1"/>
    <property type="molecule type" value="Genomic_DNA"/>
</dbReference>
<dbReference type="AlphaFoldDB" id="B4IMA5"/>
<protein>
    <submittedName>
        <fullName evidence="1">GM23218</fullName>
    </submittedName>
</protein>
<evidence type="ECO:0000313" key="2">
    <source>
        <dbReference type="Proteomes" id="UP000001292"/>
    </source>
</evidence>
<reference evidence="1 2" key="1">
    <citation type="journal article" date="2007" name="Nature">
        <title>Evolution of genes and genomes on the Drosophila phylogeny.</title>
        <authorList>
            <consortium name="Drosophila 12 Genomes Consortium"/>
            <person name="Clark A.G."/>
            <person name="Eisen M.B."/>
            <person name="Smith D.R."/>
            <person name="Bergman C.M."/>
            <person name="Oliver B."/>
            <person name="Markow T.A."/>
            <person name="Kaufman T.C."/>
            <person name="Kellis M."/>
            <person name="Gelbart W."/>
            <person name="Iyer V.N."/>
            <person name="Pollard D.A."/>
            <person name="Sackton T.B."/>
            <person name="Larracuente A.M."/>
            <person name="Singh N.D."/>
            <person name="Abad J.P."/>
            <person name="Abt D.N."/>
            <person name="Adryan B."/>
            <person name="Aguade M."/>
            <person name="Akashi H."/>
            <person name="Anderson W.W."/>
            <person name="Aquadro C.F."/>
            <person name="Ardell D.H."/>
            <person name="Arguello R."/>
            <person name="Artieri C.G."/>
            <person name="Barbash D.A."/>
            <person name="Barker D."/>
            <person name="Barsanti P."/>
            <person name="Batterham P."/>
            <person name="Batzoglou S."/>
            <person name="Begun D."/>
            <person name="Bhutkar A."/>
            <person name="Blanco E."/>
            <person name="Bosak S.A."/>
            <person name="Bradley R.K."/>
            <person name="Brand A.D."/>
            <person name="Brent M.R."/>
            <person name="Brooks A.N."/>
            <person name="Brown R.H."/>
            <person name="Butlin R.K."/>
            <person name="Caggese C."/>
            <person name="Calvi B.R."/>
            <person name="Bernardo de Carvalho A."/>
            <person name="Caspi A."/>
            <person name="Castrezana S."/>
            <person name="Celniker S.E."/>
            <person name="Chang J.L."/>
            <person name="Chapple C."/>
            <person name="Chatterji S."/>
            <person name="Chinwalla A."/>
            <person name="Civetta A."/>
            <person name="Clifton S.W."/>
            <person name="Comeron J.M."/>
            <person name="Costello J.C."/>
            <person name="Coyne J.A."/>
            <person name="Daub J."/>
            <person name="David R.G."/>
            <person name="Delcher A.L."/>
            <person name="Delehaunty K."/>
            <person name="Do C.B."/>
            <person name="Ebling H."/>
            <person name="Edwards K."/>
            <person name="Eickbush T."/>
            <person name="Evans J.D."/>
            <person name="Filipski A."/>
            <person name="Findeiss S."/>
            <person name="Freyhult E."/>
            <person name="Fulton L."/>
            <person name="Fulton R."/>
            <person name="Garcia A.C."/>
            <person name="Gardiner A."/>
            <person name="Garfield D.A."/>
            <person name="Garvin B.E."/>
            <person name="Gibson G."/>
            <person name="Gilbert D."/>
            <person name="Gnerre S."/>
            <person name="Godfrey J."/>
            <person name="Good R."/>
            <person name="Gotea V."/>
            <person name="Gravely B."/>
            <person name="Greenberg A.J."/>
            <person name="Griffiths-Jones S."/>
            <person name="Gross S."/>
            <person name="Guigo R."/>
            <person name="Gustafson E.A."/>
            <person name="Haerty W."/>
            <person name="Hahn M.W."/>
            <person name="Halligan D.L."/>
            <person name="Halpern A.L."/>
            <person name="Halter G.M."/>
            <person name="Han M.V."/>
            <person name="Heger A."/>
            <person name="Hillier L."/>
            <person name="Hinrichs A.S."/>
            <person name="Holmes I."/>
            <person name="Hoskins R.A."/>
            <person name="Hubisz M.J."/>
            <person name="Hultmark D."/>
            <person name="Huntley M.A."/>
            <person name="Jaffe D.B."/>
            <person name="Jagadeeshan S."/>
            <person name="Jeck W.R."/>
            <person name="Johnson J."/>
            <person name="Jones C.D."/>
            <person name="Jordan W.C."/>
            <person name="Karpen G.H."/>
            <person name="Kataoka E."/>
            <person name="Keightley P.D."/>
            <person name="Kheradpour P."/>
            <person name="Kirkness E.F."/>
            <person name="Koerich L.B."/>
            <person name="Kristiansen K."/>
            <person name="Kudrna D."/>
            <person name="Kulathinal R.J."/>
            <person name="Kumar S."/>
            <person name="Kwok R."/>
            <person name="Lander E."/>
            <person name="Langley C.H."/>
            <person name="Lapoint R."/>
            <person name="Lazzaro B.P."/>
            <person name="Lee S.J."/>
            <person name="Levesque L."/>
            <person name="Li R."/>
            <person name="Lin C.F."/>
            <person name="Lin M.F."/>
            <person name="Lindblad-Toh K."/>
            <person name="Llopart A."/>
            <person name="Long M."/>
            <person name="Low L."/>
            <person name="Lozovsky E."/>
            <person name="Lu J."/>
            <person name="Luo M."/>
            <person name="Machado C.A."/>
            <person name="Makalowski W."/>
            <person name="Marzo M."/>
            <person name="Matsuda M."/>
            <person name="Matzkin L."/>
            <person name="McAllister B."/>
            <person name="McBride C.S."/>
            <person name="McKernan B."/>
            <person name="McKernan K."/>
            <person name="Mendez-Lago M."/>
            <person name="Minx P."/>
            <person name="Mollenhauer M.U."/>
            <person name="Montooth K."/>
            <person name="Mount S.M."/>
            <person name="Mu X."/>
            <person name="Myers E."/>
            <person name="Negre B."/>
            <person name="Newfeld S."/>
            <person name="Nielsen R."/>
            <person name="Noor M.A."/>
            <person name="O'Grady P."/>
            <person name="Pachter L."/>
            <person name="Papaceit M."/>
            <person name="Parisi M.J."/>
            <person name="Parisi M."/>
            <person name="Parts L."/>
            <person name="Pedersen J.S."/>
            <person name="Pesole G."/>
            <person name="Phillippy A.M."/>
            <person name="Ponting C.P."/>
            <person name="Pop M."/>
            <person name="Porcelli D."/>
            <person name="Powell J.R."/>
            <person name="Prohaska S."/>
            <person name="Pruitt K."/>
            <person name="Puig M."/>
            <person name="Quesneville H."/>
            <person name="Ram K.R."/>
            <person name="Rand D."/>
            <person name="Rasmussen M.D."/>
            <person name="Reed L.K."/>
            <person name="Reenan R."/>
            <person name="Reily A."/>
            <person name="Remington K.A."/>
            <person name="Rieger T.T."/>
            <person name="Ritchie M.G."/>
            <person name="Robin C."/>
            <person name="Rogers Y.H."/>
            <person name="Rohde C."/>
            <person name="Rozas J."/>
            <person name="Rubenfield M.J."/>
            <person name="Ruiz A."/>
            <person name="Russo S."/>
            <person name="Salzberg S.L."/>
            <person name="Sanchez-Gracia A."/>
            <person name="Saranga D.J."/>
            <person name="Sato H."/>
            <person name="Schaeffer S.W."/>
            <person name="Schatz M.C."/>
            <person name="Schlenke T."/>
            <person name="Schwartz R."/>
            <person name="Segarra C."/>
            <person name="Singh R.S."/>
            <person name="Sirot L."/>
            <person name="Sirota M."/>
            <person name="Sisneros N.B."/>
            <person name="Smith C.D."/>
            <person name="Smith T.F."/>
            <person name="Spieth J."/>
            <person name="Stage D.E."/>
            <person name="Stark A."/>
            <person name="Stephan W."/>
            <person name="Strausberg R.L."/>
            <person name="Strempel S."/>
            <person name="Sturgill D."/>
            <person name="Sutton G."/>
            <person name="Sutton G.G."/>
            <person name="Tao W."/>
            <person name="Teichmann S."/>
            <person name="Tobari Y.N."/>
            <person name="Tomimura Y."/>
            <person name="Tsolas J.M."/>
            <person name="Valente V.L."/>
            <person name="Venter E."/>
            <person name="Venter J.C."/>
            <person name="Vicario S."/>
            <person name="Vieira F.G."/>
            <person name="Vilella A.J."/>
            <person name="Villasante A."/>
            <person name="Walenz B."/>
            <person name="Wang J."/>
            <person name="Wasserman M."/>
            <person name="Watts T."/>
            <person name="Wilson D."/>
            <person name="Wilson R.K."/>
            <person name="Wing R.A."/>
            <person name="Wolfner M.F."/>
            <person name="Wong A."/>
            <person name="Wong G.K."/>
            <person name="Wu C.I."/>
            <person name="Wu G."/>
            <person name="Yamamoto D."/>
            <person name="Yang H.P."/>
            <person name="Yang S.P."/>
            <person name="Yorke J.A."/>
            <person name="Yoshida K."/>
            <person name="Zdobnov E."/>
            <person name="Zhang P."/>
            <person name="Zhang Y."/>
            <person name="Zimin A.V."/>
            <person name="Baldwin J."/>
            <person name="Abdouelleil A."/>
            <person name="Abdulkadir J."/>
            <person name="Abebe A."/>
            <person name="Abera B."/>
            <person name="Abreu J."/>
            <person name="Acer S.C."/>
            <person name="Aftuck L."/>
            <person name="Alexander A."/>
            <person name="An P."/>
            <person name="Anderson E."/>
            <person name="Anderson S."/>
            <person name="Arachi H."/>
            <person name="Azer M."/>
            <person name="Bachantsang P."/>
            <person name="Barry A."/>
            <person name="Bayul T."/>
            <person name="Berlin A."/>
            <person name="Bessette D."/>
            <person name="Bloom T."/>
            <person name="Blye J."/>
            <person name="Boguslavskiy L."/>
            <person name="Bonnet C."/>
            <person name="Boukhgalter B."/>
            <person name="Bourzgui I."/>
            <person name="Brown A."/>
            <person name="Cahill P."/>
            <person name="Channer S."/>
            <person name="Cheshatsang Y."/>
            <person name="Chuda L."/>
            <person name="Citroen M."/>
            <person name="Collymore A."/>
            <person name="Cooke P."/>
            <person name="Costello M."/>
            <person name="D'Aco K."/>
            <person name="Daza R."/>
            <person name="De Haan G."/>
            <person name="DeGray S."/>
            <person name="DeMaso C."/>
            <person name="Dhargay N."/>
            <person name="Dooley K."/>
            <person name="Dooley E."/>
            <person name="Doricent M."/>
            <person name="Dorje P."/>
            <person name="Dorjee K."/>
            <person name="Dupes A."/>
            <person name="Elong R."/>
            <person name="Falk J."/>
            <person name="Farina A."/>
            <person name="Faro S."/>
            <person name="Ferguson D."/>
            <person name="Fisher S."/>
            <person name="Foley C.D."/>
            <person name="Franke A."/>
            <person name="Friedrich D."/>
            <person name="Gadbois L."/>
            <person name="Gearin G."/>
            <person name="Gearin C.R."/>
            <person name="Giannoukos G."/>
            <person name="Goode T."/>
            <person name="Graham J."/>
            <person name="Grandbois E."/>
            <person name="Grewal S."/>
            <person name="Gyaltsen K."/>
            <person name="Hafez N."/>
            <person name="Hagos B."/>
            <person name="Hall J."/>
            <person name="Henson C."/>
            <person name="Hollinger A."/>
            <person name="Honan T."/>
            <person name="Huard M.D."/>
            <person name="Hughes L."/>
            <person name="Hurhula B."/>
            <person name="Husby M.E."/>
            <person name="Kamat A."/>
            <person name="Kanga B."/>
            <person name="Kashin S."/>
            <person name="Khazanovich D."/>
            <person name="Kisner P."/>
            <person name="Lance K."/>
            <person name="Lara M."/>
            <person name="Lee W."/>
            <person name="Lennon N."/>
            <person name="Letendre F."/>
            <person name="LeVine R."/>
            <person name="Lipovsky A."/>
            <person name="Liu X."/>
            <person name="Liu J."/>
            <person name="Liu S."/>
            <person name="Lokyitsang T."/>
            <person name="Lokyitsang Y."/>
            <person name="Lubonja R."/>
            <person name="Lui A."/>
            <person name="MacDonald P."/>
            <person name="Magnisalis V."/>
            <person name="Maru K."/>
            <person name="Matthews C."/>
            <person name="McCusker W."/>
            <person name="McDonough S."/>
            <person name="Mehta T."/>
            <person name="Meldrim J."/>
            <person name="Meneus L."/>
            <person name="Mihai O."/>
            <person name="Mihalev A."/>
            <person name="Mihova T."/>
            <person name="Mittelman R."/>
            <person name="Mlenga V."/>
            <person name="Montmayeur A."/>
            <person name="Mulrain L."/>
            <person name="Navidi A."/>
            <person name="Naylor J."/>
            <person name="Negash T."/>
            <person name="Nguyen T."/>
            <person name="Nguyen N."/>
            <person name="Nicol R."/>
            <person name="Norbu C."/>
            <person name="Norbu N."/>
            <person name="Novod N."/>
            <person name="O'Neill B."/>
            <person name="Osman S."/>
            <person name="Markiewicz E."/>
            <person name="Oyono O.L."/>
            <person name="Patti C."/>
            <person name="Phunkhang P."/>
            <person name="Pierre F."/>
            <person name="Priest M."/>
            <person name="Raghuraman S."/>
            <person name="Rege F."/>
            <person name="Reyes R."/>
            <person name="Rise C."/>
            <person name="Rogov P."/>
            <person name="Ross K."/>
            <person name="Ryan E."/>
            <person name="Settipalli S."/>
            <person name="Shea T."/>
            <person name="Sherpa N."/>
            <person name="Shi L."/>
            <person name="Shih D."/>
            <person name="Sparrow T."/>
            <person name="Spaulding J."/>
            <person name="Stalker J."/>
            <person name="Stange-Thomann N."/>
            <person name="Stavropoulos S."/>
            <person name="Stone C."/>
            <person name="Strader C."/>
            <person name="Tesfaye S."/>
            <person name="Thomson T."/>
            <person name="Thoulutsang Y."/>
            <person name="Thoulutsang D."/>
            <person name="Topham K."/>
            <person name="Topping I."/>
            <person name="Tsamla T."/>
            <person name="Vassiliev H."/>
            <person name="Vo A."/>
            <person name="Wangchuk T."/>
            <person name="Wangdi T."/>
            <person name="Weiand M."/>
            <person name="Wilkinson J."/>
            <person name="Wilson A."/>
            <person name="Yadav S."/>
            <person name="Young G."/>
            <person name="Yu Q."/>
            <person name="Zembek L."/>
            <person name="Zhong D."/>
            <person name="Zimmer A."/>
            <person name="Zwirko Z."/>
            <person name="Jaffe D.B."/>
            <person name="Alvarez P."/>
            <person name="Brockman W."/>
            <person name="Butler J."/>
            <person name="Chin C."/>
            <person name="Gnerre S."/>
            <person name="Grabherr M."/>
            <person name="Kleber M."/>
            <person name="Mauceli E."/>
            <person name="MacCallum I."/>
        </authorList>
    </citation>
    <scope>NUCLEOTIDE SEQUENCE [LARGE SCALE GENOMIC DNA]</scope>
    <source>
        <strain evidence="2">Rob3c / Tucson 14021-0248.25</strain>
    </source>
</reference>
<evidence type="ECO:0000313" key="1">
    <source>
        <dbReference type="EMBL" id="EDW45293.1"/>
    </source>
</evidence>
<dbReference type="Proteomes" id="UP000001292">
    <property type="component" value="Unassembled WGS sequence"/>
</dbReference>
<gene>
    <name evidence="1" type="primary">Dsec\GM23218</name>
    <name evidence="1" type="ORF">Dsec_GM23218</name>
</gene>
<keyword evidence="2" id="KW-1185">Reference proteome</keyword>
<accession>B4IMA5</accession>
<name>B4IMA5_DROSE</name>